<keyword evidence="2" id="KW-1185">Reference proteome</keyword>
<proteinExistence type="predicted"/>
<evidence type="ECO:0000313" key="2">
    <source>
        <dbReference type="Proteomes" id="UP001438707"/>
    </source>
</evidence>
<organism evidence="1 2">
    <name type="scientific">Apatococcus lobatus</name>
    <dbReference type="NCBI Taxonomy" id="904363"/>
    <lineage>
        <taxon>Eukaryota</taxon>
        <taxon>Viridiplantae</taxon>
        <taxon>Chlorophyta</taxon>
        <taxon>core chlorophytes</taxon>
        <taxon>Trebouxiophyceae</taxon>
        <taxon>Chlorellales</taxon>
        <taxon>Chlorellaceae</taxon>
        <taxon>Apatococcus</taxon>
    </lineage>
</organism>
<gene>
    <name evidence="1" type="ORF">WJX74_007054</name>
</gene>
<dbReference type="Proteomes" id="UP001438707">
    <property type="component" value="Unassembled WGS sequence"/>
</dbReference>
<comment type="caution">
    <text evidence="1">The sequence shown here is derived from an EMBL/GenBank/DDBJ whole genome shotgun (WGS) entry which is preliminary data.</text>
</comment>
<evidence type="ECO:0000313" key="1">
    <source>
        <dbReference type="EMBL" id="KAK9833828.1"/>
    </source>
</evidence>
<name>A0AAW1RJK1_9CHLO</name>
<dbReference type="AlphaFoldDB" id="A0AAW1RJK1"/>
<sequence>MRVPEQHWEPLFQKSLTIFGQGALWCQSVLSFSALGVPSCKGGSLLLAQSAAGRLSATTLSAIRQTSSTPCPAFGSISRTTEQHLPDITYTEHHAHGKFREATALQAQHASWSSNAADGIFQSAPAALLDHAGQMTCLFAGQWSVILDLAGEACYLSNSRIGQAGSANVGALFQHLPAIQFQPQCINGHVPGHRSGLGRTLHPMAPPVNWASSLGVMADLFKHNGLRIRMMALHARDPNLANLNGQMKLTM</sequence>
<reference evidence="1 2" key="1">
    <citation type="journal article" date="2024" name="Nat. Commun.">
        <title>Phylogenomics reveals the evolutionary origins of lichenization in chlorophyte algae.</title>
        <authorList>
            <person name="Puginier C."/>
            <person name="Libourel C."/>
            <person name="Otte J."/>
            <person name="Skaloud P."/>
            <person name="Haon M."/>
            <person name="Grisel S."/>
            <person name="Petersen M."/>
            <person name="Berrin J.G."/>
            <person name="Delaux P.M."/>
            <person name="Dal Grande F."/>
            <person name="Keller J."/>
        </authorList>
    </citation>
    <scope>NUCLEOTIDE SEQUENCE [LARGE SCALE GENOMIC DNA]</scope>
    <source>
        <strain evidence="1 2">SAG 2145</strain>
    </source>
</reference>
<accession>A0AAW1RJK1</accession>
<dbReference type="EMBL" id="JALJOS010000010">
    <property type="protein sequence ID" value="KAK9833828.1"/>
    <property type="molecule type" value="Genomic_DNA"/>
</dbReference>
<protein>
    <submittedName>
        <fullName evidence="1">Uncharacterized protein</fullName>
    </submittedName>
</protein>